<organism evidence="2">
    <name type="scientific">Colletotrichum graminicola (strain M1.001 / M2 / FGSC 10212)</name>
    <name type="common">Maize anthracnose fungus</name>
    <name type="synonym">Glomerella graminicola</name>
    <dbReference type="NCBI Taxonomy" id="645133"/>
    <lineage>
        <taxon>Eukaryota</taxon>
        <taxon>Fungi</taxon>
        <taxon>Dikarya</taxon>
        <taxon>Ascomycota</taxon>
        <taxon>Pezizomycotina</taxon>
        <taxon>Sordariomycetes</taxon>
        <taxon>Hypocreomycetidae</taxon>
        <taxon>Glomerellales</taxon>
        <taxon>Glomerellaceae</taxon>
        <taxon>Colletotrichum</taxon>
        <taxon>Colletotrichum graminicola species complex</taxon>
    </lineage>
</organism>
<dbReference type="RefSeq" id="XP_008090293.1">
    <property type="nucleotide sequence ID" value="XM_008092102.1"/>
</dbReference>
<proteinExistence type="predicted"/>
<dbReference type="GeneID" id="24406782"/>
<sequence>MSASDLVAQPAPDPPIYRPVQSIKGTGASRFVLLSQTIPNHLINDNRHAGIHGSPVAPSRVAVFAPSPNHGCLPVLVTSESQSPDFWAKRRLMEEQSSTKQSAHLRTPHIDSAGDAWLSPFRLPTPLPRRILPRVPCRPVARSPVRIP</sequence>
<dbReference type="EMBL" id="GG697334">
    <property type="protein sequence ID" value="EFQ26273.1"/>
    <property type="molecule type" value="Genomic_DNA"/>
</dbReference>
<evidence type="ECO:0000313" key="2">
    <source>
        <dbReference type="Proteomes" id="UP000008782"/>
    </source>
</evidence>
<dbReference type="Proteomes" id="UP000008782">
    <property type="component" value="Unassembled WGS sequence"/>
</dbReference>
<name>E3Q625_COLGM</name>
<dbReference type="AlphaFoldDB" id="E3Q625"/>
<keyword evidence="2" id="KW-1185">Reference proteome</keyword>
<dbReference type="VEuPathDB" id="FungiDB:GLRG_01417"/>
<evidence type="ECO:0000313" key="1">
    <source>
        <dbReference type="EMBL" id="EFQ26273.1"/>
    </source>
</evidence>
<dbReference type="HOGENOM" id="CLU_1758662_0_0_1"/>
<gene>
    <name evidence="1" type="ORF">GLRG_01417</name>
</gene>
<protein>
    <submittedName>
        <fullName evidence="1">Uncharacterized protein</fullName>
    </submittedName>
</protein>
<accession>E3Q625</accession>
<reference evidence="2" key="1">
    <citation type="journal article" date="2012" name="Nat. Genet.">
        <title>Lifestyle transitions in plant pathogenic Colletotrichum fungi deciphered by genome and transcriptome analyses.</title>
        <authorList>
            <person name="O'Connell R.J."/>
            <person name="Thon M.R."/>
            <person name="Hacquard S."/>
            <person name="Amyotte S.G."/>
            <person name="Kleemann J."/>
            <person name="Torres M.F."/>
            <person name="Damm U."/>
            <person name="Buiate E.A."/>
            <person name="Epstein L."/>
            <person name="Alkan N."/>
            <person name="Altmueller J."/>
            <person name="Alvarado-Balderrama L."/>
            <person name="Bauser C.A."/>
            <person name="Becker C."/>
            <person name="Birren B.W."/>
            <person name="Chen Z."/>
            <person name="Choi J."/>
            <person name="Crouch J.A."/>
            <person name="Duvick J.P."/>
            <person name="Farman M.A."/>
            <person name="Gan P."/>
            <person name="Heiman D."/>
            <person name="Henrissat B."/>
            <person name="Howard R.J."/>
            <person name="Kabbage M."/>
            <person name="Koch C."/>
            <person name="Kracher B."/>
            <person name="Kubo Y."/>
            <person name="Law A.D."/>
            <person name="Lebrun M.-H."/>
            <person name="Lee Y.-H."/>
            <person name="Miyara I."/>
            <person name="Moore N."/>
            <person name="Neumann U."/>
            <person name="Nordstroem K."/>
            <person name="Panaccione D.G."/>
            <person name="Panstruga R."/>
            <person name="Place M."/>
            <person name="Proctor R.H."/>
            <person name="Prusky D."/>
            <person name="Rech G."/>
            <person name="Reinhardt R."/>
            <person name="Rollins J.A."/>
            <person name="Rounsley S."/>
            <person name="Schardl C.L."/>
            <person name="Schwartz D.C."/>
            <person name="Shenoy N."/>
            <person name="Shirasu K."/>
            <person name="Sikhakolli U.R."/>
            <person name="Stueber K."/>
            <person name="Sukno S.A."/>
            <person name="Sweigard J.A."/>
            <person name="Takano Y."/>
            <person name="Takahara H."/>
            <person name="Trail F."/>
            <person name="van der Does H.C."/>
            <person name="Voll L.M."/>
            <person name="Will I."/>
            <person name="Young S."/>
            <person name="Zeng Q."/>
            <person name="Zhang J."/>
            <person name="Zhou S."/>
            <person name="Dickman M.B."/>
            <person name="Schulze-Lefert P."/>
            <person name="Ver Loren van Themaat E."/>
            <person name="Ma L.-J."/>
            <person name="Vaillancourt L.J."/>
        </authorList>
    </citation>
    <scope>NUCLEOTIDE SEQUENCE [LARGE SCALE GENOMIC DNA]</scope>
    <source>
        <strain evidence="2">M1.001 / M2 / FGSC 10212</strain>
    </source>
</reference>